<feature type="non-terminal residue" evidence="7">
    <location>
        <position position="102"/>
    </location>
</feature>
<evidence type="ECO:0000256" key="6">
    <source>
        <dbReference type="SAM" id="Phobius"/>
    </source>
</evidence>
<keyword evidence="3 6" id="KW-0812">Transmembrane</keyword>
<evidence type="ECO:0000256" key="3">
    <source>
        <dbReference type="ARBA" id="ARBA00022692"/>
    </source>
</evidence>
<dbReference type="Pfam" id="PF02653">
    <property type="entry name" value="BPD_transp_2"/>
    <property type="match status" value="1"/>
</dbReference>
<feature type="transmembrane region" description="Helical" evidence="6">
    <location>
        <begin position="49"/>
        <end position="74"/>
    </location>
</feature>
<dbReference type="PANTHER" id="PTHR32196">
    <property type="entry name" value="ABC TRANSPORTER PERMEASE PROTEIN YPHD-RELATED-RELATED"/>
    <property type="match status" value="1"/>
</dbReference>
<keyword evidence="2" id="KW-1003">Cell membrane</keyword>
<evidence type="ECO:0000256" key="1">
    <source>
        <dbReference type="ARBA" id="ARBA00004651"/>
    </source>
</evidence>
<comment type="subcellular location">
    <subcellularLocation>
        <location evidence="1">Cell membrane</location>
        <topology evidence="1">Multi-pass membrane protein</topology>
    </subcellularLocation>
</comment>
<keyword evidence="5 6" id="KW-0472">Membrane</keyword>
<dbReference type="EMBL" id="JAAGMN010003500">
    <property type="protein sequence ID" value="NEE11370.1"/>
    <property type="molecule type" value="Genomic_DNA"/>
</dbReference>
<feature type="non-terminal residue" evidence="7">
    <location>
        <position position="1"/>
    </location>
</feature>
<keyword evidence="4 6" id="KW-1133">Transmembrane helix</keyword>
<feature type="transmembrane region" description="Helical" evidence="6">
    <location>
        <begin position="12"/>
        <end position="37"/>
    </location>
</feature>
<dbReference type="InterPro" id="IPR001851">
    <property type="entry name" value="ABC_transp_permease"/>
</dbReference>
<protein>
    <submittedName>
        <fullName evidence="7">Transporter</fullName>
    </submittedName>
</protein>
<evidence type="ECO:0000256" key="2">
    <source>
        <dbReference type="ARBA" id="ARBA00022475"/>
    </source>
</evidence>
<proteinExistence type="predicted"/>
<gene>
    <name evidence="7" type="ORF">G3M58_33550</name>
</gene>
<feature type="transmembrane region" description="Helical" evidence="6">
    <location>
        <begin position="80"/>
        <end position="100"/>
    </location>
</feature>
<comment type="caution">
    <text evidence="7">The sequence shown here is derived from an EMBL/GenBank/DDBJ whole genome shotgun (WGS) entry which is preliminary data.</text>
</comment>
<dbReference type="AlphaFoldDB" id="A0A6G3X1F3"/>
<accession>A0A6G3X1F3</accession>
<dbReference type="GO" id="GO:0022857">
    <property type="term" value="F:transmembrane transporter activity"/>
    <property type="evidence" value="ECO:0007669"/>
    <property type="project" value="InterPro"/>
</dbReference>
<dbReference type="GO" id="GO:0005886">
    <property type="term" value="C:plasma membrane"/>
    <property type="evidence" value="ECO:0007669"/>
    <property type="project" value="UniProtKB-SubCell"/>
</dbReference>
<evidence type="ECO:0000256" key="5">
    <source>
        <dbReference type="ARBA" id="ARBA00023136"/>
    </source>
</evidence>
<dbReference type="PANTHER" id="PTHR32196:SF72">
    <property type="entry name" value="RIBOSE IMPORT PERMEASE PROTEIN RBSC"/>
    <property type="match status" value="1"/>
</dbReference>
<evidence type="ECO:0000256" key="4">
    <source>
        <dbReference type="ARBA" id="ARBA00022989"/>
    </source>
</evidence>
<reference evidence="7" key="1">
    <citation type="submission" date="2020-01" db="EMBL/GenBank/DDBJ databases">
        <title>Insect and environment-associated Actinomycetes.</title>
        <authorList>
            <person name="Currrie C."/>
            <person name="Chevrette M."/>
            <person name="Carlson C."/>
            <person name="Stubbendieck R."/>
            <person name="Wendt-Pienkowski E."/>
        </authorList>
    </citation>
    <scope>NUCLEOTIDE SEQUENCE</scope>
    <source>
        <strain evidence="7">SID7499</strain>
    </source>
</reference>
<name>A0A6G3X1F3_9ACTN</name>
<evidence type="ECO:0000313" key="7">
    <source>
        <dbReference type="EMBL" id="NEE11370.1"/>
    </source>
</evidence>
<sequence>LLNVGVQAAVTAILAFGVTFVIVSAGIDLSVGSVAALSATVLAWSATSAGVPVVLAVVLAVLTGIACGFVNGALVSYGKLPPFIATLAMLSIARGLSLVISQ</sequence>
<organism evidence="7">
    <name type="scientific">Streptomyces sp. SID7499</name>
    <dbReference type="NCBI Taxonomy" id="2706086"/>
    <lineage>
        <taxon>Bacteria</taxon>
        <taxon>Bacillati</taxon>
        <taxon>Actinomycetota</taxon>
        <taxon>Actinomycetes</taxon>
        <taxon>Kitasatosporales</taxon>
        <taxon>Streptomycetaceae</taxon>
        <taxon>Streptomyces</taxon>
    </lineage>
</organism>